<reference evidence="14" key="1">
    <citation type="submission" date="2020-02" db="EMBL/GenBank/DDBJ databases">
        <authorList>
            <person name="Meier V. D."/>
        </authorList>
    </citation>
    <scope>NUCLEOTIDE SEQUENCE</scope>
    <source>
        <strain evidence="14">AVDCRST_MAG67</strain>
    </source>
</reference>
<dbReference type="Pfam" id="PF08299">
    <property type="entry name" value="Bac_DnaA_C"/>
    <property type="match status" value="1"/>
</dbReference>
<dbReference type="GO" id="GO:0003688">
    <property type="term" value="F:DNA replication origin binding"/>
    <property type="evidence" value="ECO:0007669"/>
    <property type="project" value="UniProtKB-UniRule"/>
</dbReference>
<dbReference type="CDD" id="cd06571">
    <property type="entry name" value="Bac_DnaA_C"/>
    <property type="match status" value="1"/>
</dbReference>
<dbReference type="GO" id="GO:0006275">
    <property type="term" value="P:regulation of DNA replication"/>
    <property type="evidence" value="ECO:0007669"/>
    <property type="project" value="UniProtKB-UniRule"/>
</dbReference>
<comment type="subunit">
    <text evidence="8">Oligomerizes as a right-handed, spiral filament on DNA at oriC.</text>
</comment>
<dbReference type="Gene3D" id="1.10.8.60">
    <property type="match status" value="1"/>
</dbReference>
<comment type="similarity">
    <text evidence="1 8 11">Belongs to the DnaA family.</text>
</comment>
<dbReference type="InterPro" id="IPR001957">
    <property type="entry name" value="Chromosome_initiator_DnaA"/>
</dbReference>
<dbReference type="InterPro" id="IPR013159">
    <property type="entry name" value="DnaA_C"/>
</dbReference>
<evidence type="ECO:0000256" key="3">
    <source>
        <dbReference type="ARBA" id="ARBA00022705"/>
    </source>
</evidence>
<keyword evidence="5 8" id="KW-0067">ATP-binding</keyword>
<feature type="domain" description="Chromosomal replication initiator DnaA C-terminal" evidence="13">
    <location>
        <begin position="346"/>
        <end position="415"/>
    </location>
</feature>
<evidence type="ECO:0000256" key="10">
    <source>
        <dbReference type="RuleBase" id="RU000577"/>
    </source>
</evidence>
<dbReference type="SUPFAM" id="SSF48295">
    <property type="entry name" value="TrpR-like"/>
    <property type="match status" value="1"/>
</dbReference>
<dbReference type="InterPro" id="IPR003593">
    <property type="entry name" value="AAA+_ATPase"/>
</dbReference>
<evidence type="ECO:0000256" key="1">
    <source>
        <dbReference type="ARBA" id="ARBA00006583"/>
    </source>
</evidence>
<evidence type="ECO:0000256" key="5">
    <source>
        <dbReference type="ARBA" id="ARBA00022840"/>
    </source>
</evidence>
<evidence type="ECO:0000256" key="6">
    <source>
        <dbReference type="ARBA" id="ARBA00023121"/>
    </source>
</evidence>
<protein>
    <recommendedName>
        <fullName evidence="8 9">Chromosomal replication initiator protein DnaA</fullName>
    </recommendedName>
</protein>
<dbReference type="PRINTS" id="PR00051">
    <property type="entry name" value="DNAA"/>
</dbReference>
<dbReference type="InterPro" id="IPR038454">
    <property type="entry name" value="DnaA_N_sf"/>
</dbReference>
<dbReference type="InterPro" id="IPR010921">
    <property type="entry name" value="Trp_repressor/repl_initiator"/>
</dbReference>
<dbReference type="GO" id="GO:0005886">
    <property type="term" value="C:plasma membrane"/>
    <property type="evidence" value="ECO:0007669"/>
    <property type="project" value="TreeGrafter"/>
</dbReference>
<dbReference type="InterPro" id="IPR027417">
    <property type="entry name" value="P-loop_NTPase"/>
</dbReference>
<feature type="binding site" evidence="8">
    <location>
        <position position="140"/>
    </location>
    <ligand>
        <name>ATP</name>
        <dbReference type="ChEBI" id="CHEBI:30616"/>
    </ligand>
</feature>
<proteinExistence type="inferred from homology"/>
<evidence type="ECO:0000256" key="7">
    <source>
        <dbReference type="ARBA" id="ARBA00023125"/>
    </source>
</evidence>
<keyword evidence="6 8" id="KW-0446">Lipid-binding</keyword>
<evidence type="ECO:0000256" key="9">
    <source>
        <dbReference type="NCBIfam" id="TIGR00362"/>
    </source>
</evidence>
<feature type="region of interest" description="Domain I, interacts with DnaA modulators" evidence="8">
    <location>
        <begin position="1"/>
        <end position="75"/>
    </location>
</feature>
<keyword evidence="7 8" id="KW-0238">DNA-binding</keyword>
<name>A0A6J4TT41_9ACTN</name>
<dbReference type="Pfam" id="PF00308">
    <property type="entry name" value="Bac_DnaA"/>
    <property type="match status" value="1"/>
</dbReference>
<sequence>MLIRARLREAVPDSIFELWLAALKPRALIGDTLVITAPDEIRTWLADRCGDLLQACAASVLGPQTQIEIAAPGAALDDRPCATALATTPTGDDDAELHPKFTFDQFVIGDCNRFAHAAALSVAELPGQAYNPLFLYGPPGMGKTHLLHAIGNYVRTHGGGLRVRSTTAERFTNAFVAAVQTKGTEDFKAHFRETDVLLIDDVQFLQRKVKTEEEFFHTFNALHETGSQLVLTCDRLPADMAALEERLLERFQAGLVAELAPPDFATRLAILRKRVQHDCIDLPDEAALHAIAHRITANARTLEGALIRVVAFHSLTGRSIDAALAEKVLAGLYPAPKVVGRREPPTIDRIQELVCAAFEVTREELLSATRTSRVAWPRQLAMYLARQHTGASLPAIGEHFGGRNHTTVLYACRKAAQRLAADPTAQARVQDLERRLMQPPDDRSS</sequence>
<organism evidence="14">
    <name type="scientific">uncultured Solirubrobacteraceae bacterium</name>
    <dbReference type="NCBI Taxonomy" id="1162706"/>
    <lineage>
        <taxon>Bacteria</taxon>
        <taxon>Bacillati</taxon>
        <taxon>Actinomycetota</taxon>
        <taxon>Thermoleophilia</taxon>
        <taxon>Solirubrobacterales</taxon>
        <taxon>Solirubrobacteraceae</taxon>
        <taxon>environmental samples</taxon>
    </lineage>
</organism>
<evidence type="ECO:0000259" key="13">
    <source>
        <dbReference type="SMART" id="SM00760"/>
    </source>
</evidence>
<evidence type="ECO:0000256" key="11">
    <source>
        <dbReference type="RuleBase" id="RU004227"/>
    </source>
</evidence>
<dbReference type="EMBL" id="CADCVQ010000171">
    <property type="protein sequence ID" value="CAA9531750.1"/>
    <property type="molecule type" value="Genomic_DNA"/>
</dbReference>
<dbReference type="PANTHER" id="PTHR30050">
    <property type="entry name" value="CHROMOSOMAL REPLICATION INITIATOR PROTEIN DNAA"/>
    <property type="match status" value="1"/>
</dbReference>
<dbReference type="Gene3D" id="3.40.50.300">
    <property type="entry name" value="P-loop containing nucleotide triphosphate hydrolases"/>
    <property type="match status" value="1"/>
</dbReference>
<comment type="caution">
    <text evidence="8">Lacks conserved residue(s) required for the propagation of feature annotation.</text>
</comment>
<dbReference type="InterPro" id="IPR013317">
    <property type="entry name" value="DnaA_dom"/>
</dbReference>
<feature type="binding site" evidence="8">
    <location>
        <position position="144"/>
    </location>
    <ligand>
        <name>ATP</name>
        <dbReference type="ChEBI" id="CHEBI:30616"/>
    </ligand>
</feature>
<dbReference type="SUPFAM" id="SSF52540">
    <property type="entry name" value="P-loop containing nucleoside triphosphate hydrolases"/>
    <property type="match status" value="1"/>
</dbReference>
<dbReference type="FunFam" id="3.40.50.300:FF:000668">
    <property type="entry name" value="Chromosomal replication initiator protein DnaA"/>
    <property type="match status" value="1"/>
</dbReference>
<dbReference type="NCBIfam" id="TIGR00362">
    <property type="entry name" value="DnaA"/>
    <property type="match status" value="1"/>
</dbReference>
<keyword evidence="3 8" id="KW-0235">DNA replication</keyword>
<keyword evidence="2 8" id="KW-0963">Cytoplasm</keyword>
<accession>A0A6J4TT41</accession>
<feature type="domain" description="AAA+ ATPase" evidence="12">
    <location>
        <begin position="129"/>
        <end position="257"/>
    </location>
</feature>
<evidence type="ECO:0000256" key="4">
    <source>
        <dbReference type="ARBA" id="ARBA00022741"/>
    </source>
</evidence>
<evidence type="ECO:0000313" key="14">
    <source>
        <dbReference type="EMBL" id="CAA9531750.1"/>
    </source>
</evidence>
<dbReference type="AlphaFoldDB" id="A0A6J4TT41"/>
<dbReference type="Gene3D" id="3.30.300.180">
    <property type="match status" value="1"/>
</dbReference>
<dbReference type="HAMAP" id="MF_00377">
    <property type="entry name" value="DnaA_bact"/>
    <property type="match status" value="1"/>
</dbReference>
<gene>
    <name evidence="8" type="primary">dnaA</name>
    <name evidence="14" type="ORF">AVDCRST_MAG67-4343</name>
</gene>
<dbReference type="InterPro" id="IPR020591">
    <property type="entry name" value="Chromosome_initiator_DnaA-like"/>
</dbReference>
<feature type="binding site" evidence="8">
    <location>
        <position position="143"/>
    </location>
    <ligand>
        <name>ATP</name>
        <dbReference type="ChEBI" id="CHEBI:30616"/>
    </ligand>
</feature>
<evidence type="ECO:0000256" key="8">
    <source>
        <dbReference type="HAMAP-Rule" id="MF_00377"/>
    </source>
</evidence>
<feature type="region of interest" description="Domain IV, binds dsDNA" evidence="8">
    <location>
        <begin position="314"/>
        <end position="445"/>
    </location>
</feature>
<dbReference type="Gene3D" id="1.10.1750.10">
    <property type="match status" value="1"/>
</dbReference>
<dbReference type="GO" id="GO:0008289">
    <property type="term" value="F:lipid binding"/>
    <property type="evidence" value="ECO:0007669"/>
    <property type="project" value="UniProtKB-KW"/>
</dbReference>
<dbReference type="SMART" id="SM00760">
    <property type="entry name" value="Bac_DnaA_C"/>
    <property type="match status" value="1"/>
</dbReference>
<evidence type="ECO:0000259" key="12">
    <source>
        <dbReference type="SMART" id="SM00382"/>
    </source>
</evidence>
<feature type="binding site" evidence="8">
    <location>
        <position position="142"/>
    </location>
    <ligand>
        <name>ATP</name>
        <dbReference type="ChEBI" id="CHEBI:30616"/>
    </ligand>
</feature>
<dbReference type="SMART" id="SM00382">
    <property type="entry name" value="AAA"/>
    <property type="match status" value="1"/>
</dbReference>
<dbReference type="GO" id="GO:0005524">
    <property type="term" value="F:ATP binding"/>
    <property type="evidence" value="ECO:0007669"/>
    <property type="project" value="UniProtKB-UniRule"/>
</dbReference>
<keyword evidence="4 8" id="KW-0547">Nucleotide-binding</keyword>
<dbReference type="CDD" id="cd00009">
    <property type="entry name" value="AAA"/>
    <property type="match status" value="1"/>
</dbReference>
<comment type="domain">
    <text evidence="8">Domain I is involved in oligomerization and binding regulators, domain II is flexibile and of varying length in different bacteria, domain III forms the AAA+ region, while domain IV binds dsDNA.</text>
</comment>
<comment type="subcellular location">
    <subcellularLocation>
        <location evidence="8">Cytoplasm</location>
    </subcellularLocation>
</comment>
<comment type="function">
    <text evidence="8 10">Plays an essential role in the initiation and regulation of chromosomal replication. ATP-DnaA binds to the origin of replication (oriC) to initiate formation of the DNA replication initiation complex once per cell cycle. Binds the DnaA box (a 9 base pair repeat at the origin) and separates the double-stranded (ds)DNA. Forms a right-handed helical filament on oriC DNA; dsDNA binds to the exterior of the filament while single-stranded (ss)DNA is stabiized in the filament's interior. The ATP-DnaA-oriC complex binds and stabilizes one strand of the AT-rich DNA unwinding element (DUE), permitting loading of DNA polymerase. After initiation quickly degrades to an ADP-DnaA complex that is not apt for DNA replication. Binds acidic phospholipids.</text>
</comment>
<dbReference type="GO" id="GO:0005737">
    <property type="term" value="C:cytoplasm"/>
    <property type="evidence" value="ECO:0007669"/>
    <property type="project" value="UniProtKB-SubCell"/>
</dbReference>
<dbReference type="GO" id="GO:0006270">
    <property type="term" value="P:DNA replication initiation"/>
    <property type="evidence" value="ECO:0007669"/>
    <property type="project" value="UniProtKB-UniRule"/>
</dbReference>
<evidence type="ECO:0000256" key="2">
    <source>
        <dbReference type="ARBA" id="ARBA00022490"/>
    </source>
</evidence>
<dbReference type="PANTHER" id="PTHR30050:SF2">
    <property type="entry name" value="CHROMOSOMAL REPLICATION INITIATOR PROTEIN DNAA"/>
    <property type="match status" value="1"/>
</dbReference>